<organism evidence="2 3">
    <name type="scientific">Taxus chinensis</name>
    <name type="common">Chinese yew</name>
    <name type="synonym">Taxus wallichiana var. chinensis</name>
    <dbReference type="NCBI Taxonomy" id="29808"/>
    <lineage>
        <taxon>Eukaryota</taxon>
        <taxon>Viridiplantae</taxon>
        <taxon>Streptophyta</taxon>
        <taxon>Embryophyta</taxon>
        <taxon>Tracheophyta</taxon>
        <taxon>Spermatophyta</taxon>
        <taxon>Pinopsida</taxon>
        <taxon>Pinidae</taxon>
        <taxon>Conifers II</taxon>
        <taxon>Cupressales</taxon>
        <taxon>Taxaceae</taxon>
        <taxon>Taxus</taxon>
    </lineage>
</organism>
<protein>
    <submittedName>
        <fullName evidence="2">Uncharacterized protein</fullName>
    </submittedName>
</protein>
<sequence length="51" mass="5677">TRKAPITGGRSEEVNTNDQKTPNLTKEQVEDAVEREVIGIIKDLVDQNAKK</sequence>
<feature type="compositionally biased region" description="Polar residues" evidence="1">
    <location>
        <begin position="14"/>
        <end position="26"/>
    </location>
</feature>
<dbReference type="AlphaFoldDB" id="A0AA38G5L3"/>
<feature type="region of interest" description="Disordered" evidence="1">
    <location>
        <begin position="1"/>
        <end position="28"/>
    </location>
</feature>
<gene>
    <name evidence="2" type="ORF">KI387_025054</name>
</gene>
<name>A0AA38G5L3_TAXCH</name>
<evidence type="ECO:0000313" key="2">
    <source>
        <dbReference type="EMBL" id="KAH9316427.1"/>
    </source>
</evidence>
<comment type="caution">
    <text evidence="2">The sequence shown here is derived from an EMBL/GenBank/DDBJ whole genome shotgun (WGS) entry which is preliminary data.</text>
</comment>
<evidence type="ECO:0000256" key="1">
    <source>
        <dbReference type="SAM" id="MobiDB-lite"/>
    </source>
</evidence>
<dbReference type="Proteomes" id="UP000824469">
    <property type="component" value="Unassembled WGS sequence"/>
</dbReference>
<reference evidence="2 3" key="1">
    <citation type="journal article" date="2021" name="Nat. Plants">
        <title>The Taxus genome provides insights into paclitaxel biosynthesis.</title>
        <authorList>
            <person name="Xiong X."/>
            <person name="Gou J."/>
            <person name="Liao Q."/>
            <person name="Li Y."/>
            <person name="Zhou Q."/>
            <person name="Bi G."/>
            <person name="Li C."/>
            <person name="Du R."/>
            <person name="Wang X."/>
            <person name="Sun T."/>
            <person name="Guo L."/>
            <person name="Liang H."/>
            <person name="Lu P."/>
            <person name="Wu Y."/>
            <person name="Zhang Z."/>
            <person name="Ro D.K."/>
            <person name="Shang Y."/>
            <person name="Huang S."/>
            <person name="Yan J."/>
        </authorList>
    </citation>
    <scope>NUCLEOTIDE SEQUENCE [LARGE SCALE GENOMIC DNA]</scope>
    <source>
        <strain evidence="2">Ta-2019</strain>
    </source>
</reference>
<evidence type="ECO:0000313" key="3">
    <source>
        <dbReference type="Proteomes" id="UP000824469"/>
    </source>
</evidence>
<proteinExistence type="predicted"/>
<feature type="non-terminal residue" evidence="2">
    <location>
        <position position="51"/>
    </location>
</feature>
<accession>A0AA38G5L3</accession>
<feature type="non-terminal residue" evidence="2">
    <location>
        <position position="1"/>
    </location>
</feature>
<dbReference type="EMBL" id="JAHRHJ020000005">
    <property type="protein sequence ID" value="KAH9316427.1"/>
    <property type="molecule type" value="Genomic_DNA"/>
</dbReference>
<keyword evidence="3" id="KW-1185">Reference proteome</keyword>